<feature type="domain" description="HAMP" evidence="6">
    <location>
        <begin position="206"/>
        <end position="259"/>
    </location>
</feature>
<evidence type="ECO:0000256" key="4">
    <source>
        <dbReference type="SAM" id="Phobius"/>
    </source>
</evidence>
<feature type="domain" description="Methyl-accepting transducer" evidence="5">
    <location>
        <begin position="303"/>
        <end position="539"/>
    </location>
</feature>
<evidence type="ECO:0000313" key="8">
    <source>
        <dbReference type="Proteomes" id="UP000297839"/>
    </source>
</evidence>
<feature type="transmembrane region" description="Helical" evidence="4">
    <location>
        <begin position="182"/>
        <end position="204"/>
    </location>
</feature>
<dbReference type="PANTHER" id="PTHR32089:SF112">
    <property type="entry name" value="LYSOZYME-LIKE PROTEIN-RELATED"/>
    <property type="match status" value="1"/>
</dbReference>
<dbReference type="Pfam" id="PF00015">
    <property type="entry name" value="MCPsignal"/>
    <property type="match status" value="1"/>
</dbReference>
<dbReference type="PROSITE" id="PS50885">
    <property type="entry name" value="HAMP"/>
    <property type="match status" value="2"/>
</dbReference>
<dbReference type="SMART" id="SM00283">
    <property type="entry name" value="MA"/>
    <property type="match status" value="1"/>
</dbReference>
<sequence>MKWNVGAKLATGFGLVLACVLAVGAACYGATADLIQANEQRRITAGILNRLDDIVPLVKEIELGTRSYYLTGDEQFLRPVGPATERAPRLLQEIRQLIGTGDSQLRRLDAIEPLVKNRIEHVRGTTEVYRSQGSKAVVQRILAGGGLGITNDITRVVREMQDEARADLQRQVGETEANSRNAVLTIVVGTGLAVLAALLAAALLTRTIARPLRQLTAHAARIERGDIRAEIPEDARADEVGALARAFSGMTRYLQDIAAQAERMASGDLRTSIAPQSADDMLGNAFQRMSGNLRDQIRGMVEAVSVLGASTTQIVASTSQLASSATESAAAVAQTTATVEEVRQTAELSNQKAQHVADSAQKAVQQTLDGRRSAEDLDAGMERVRRQMESIGTSMARLSQHGQTIGQIIATVEDLAVQSNLLAVNASIEAAKAGEQGKGFAVVAQEVRSLAAQSRQATAEVRAVLGDIQAATAAAVAVTDQGARAVQAGSEQTAVARVAVEGLSASIGEAAQAATQIAASSHQQLVGVDQVAGAMNSIKQASSQNMVSARQLESSAQGLNDLGHRLQQIVSAYRL</sequence>
<accession>A0A4Z0C7X8</accession>
<dbReference type="GO" id="GO:0007165">
    <property type="term" value="P:signal transduction"/>
    <property type="evidence" value="ECO:0007669"/>
    <property type="project" value="UniProtKB-KW"/>
</dbReference>
<evidence type="ECO:0000313" key="7">
    <source>
        <dbReference type="EMBL" id="TFZ07713.1"/>
    </source>
</evidence>
<dbReference type="Gene3D" id="1.10.287.950">
    <property type="entry name" value="Methyl-accepting chemotaxis protein"/>
    <property type="match status" value="1"/>
</dbReference>
<dbReference type="PROSITE" id="PS50111">
    <property type="entry name" value="CHEMOTAXIS_TRANSDUC_2"/>
    <property type="match status" value="1"/>
</dbReference>
<comment type="caution">
    <text evidence="7">The sequence shown here is derived from an EMBL/GenBank/DDBJ whole genome shotgun (WGS) entry which is preliminary data.</text>
</comment>
<dbReference type="SMART" id="SM00304">
    <property type="entry name" value="HAMP"/>
    <property type="match status" value="2"/>
</dbReference>
<dbReference type="CDD" id="cd19410">
    <property type="entry name" value="HK9-like_sensor"/>
    <property type="match status" value="1"/>
</dbReference>
<evidence type="ECO:0000259" key="5">
    <source>
        <dbReference type="PROSITE" id="PS50111"/>
    </source>
</evidence>
<evidence type="ECO:0000256" key="3">
    <source>
        <dbReference type="PROSITE-ProRule" id="PRU00284"/>
    </source>
</evidence>
<reference evidence="7 8" key="1">
    <citation type="submission" date="2019-03" db="EMBL/GenBank/DDBJ databases">
        <title>Ramlibacter sp. 18x22-1, whole genome shotgun sequence.</title>
        <authorList>
            <person name="Zhang X."/>
            <person name="Feng G."/>
            <person name="Zhu H."/>
        </authorList>
    </citation>
    <scope>NUCLEOTIDE SEQUENCE [LARGE SCALE GENOMIC DNA]</scope>
    <source>
        <strain evidence="7 8">18x22-1</strain>
    </source>
</reference>
<dbReference type="EMBL" id="SMLK01000001">
    <property type="protein sequence ID" value="TFZ07713.1"/>
    <property type="molecule type" value="Genomic_DNA"/>
</dbReference>
<dbReference type="SUPFAM" id="SSF58104">
    <property type="entry name" value="Methyl-accepting chemotaxis protein (MCP) signaling domain"/>
    <property type="match status" value="1"/>
</dbReference>
<dbReference type="CDD" id="cd06225">
    <property type="entry name" value="HAMP"/>
    <property type="match status" value="2"/>
</dbReference>
<evidence type="ECO:0000259" key="6">
    <source>
        <dbReference type="PROSITE" id="PS50885"/>
    </source>
</evidence>
<dbReference type="OrthoDB" id="9763018at2"/>
<evidence type="ECO:0000256" key="1">
    <source>
        <dbReference type="ARBA" id="ARBA00023224"/>
    </source>
</evidence>
<keyword evidence="4" id="KW-0812">Transmembrane</keyword>
<organism evidence="7 8">
    <name type="scientific">Ramlibacter humi</name>
    <dbReference type="NCBI Taxonomy" id="2530451"/>
    <lineage>
        <taxon>Bacteria</taxon>
        <taxon>Pseudomonadati</taxon>
        <taxon>Pseudomonadota</taxon>
        <taxon>Betaproteobacteria</taxon>
        <taxon>Burkholderiales</taxon>
        <taxon>Comamonadaceae</taxon>
        <taxon>Ramlibacter</taxon>
    </lineage>
</organism>
<dbReference type="InterPro" id="IPR004089">
    <property type="entry name" value="MCPsignal_dom"/>
</dbReference>
<dbReference type="Pfam" id="PF05227">
    <property type="entry name" value="CHASE3"/>
    <property type="match status" value="1"/>
</dbReference>
<dbReference type="Gene3D" id="6.10.340.10">
    <property type="match status" value="1"/>
</dbReference>
<proteinExistence type="inferred from homology"/>
<keyword evidence="8" id="KW-1185">Reference proteome</keyword>
<dbReference type="Proteomes" id="UP000297839">
    <property type="component" value="Unassembled WGS sequence"/>
</dbReference>
<dbReference type="PANTHER" id="PTHR32089">
    <property type="entry name" value="METHYL-ACCEPTING CHEMOTAXIS PROTEIN MCPB"/>
    <property type="match status" value="1"/>
</dbReference>
<protein>
    <submittedName>
        <fullName evidence="7">HAMP domain-containing protein</fullName>
    </submittedName>
</protein>
<gene>
    <name evidence="7" type="ORF">EZ216_00675</name>
</gene>
<keyword evidence="4" id="KW-0472">Membrane</keyword>
<dbReference type="AlphaFoldDB" id="A0A4Z0C7X8"/>
<evidence type="ECO:0000256" key="2">
    <source>
        <dbReference type="ARBA" id="ARBA00029447"/>
    </source>
</evidence>
<feature type="domain" description="HAMP" evidence="6">
    <location>
        <begin position="260"/>
        <end position="298"/>
    </location>
</feature>
<name>A0A4Z0C7X8_9BURK</name>
<dbReference type="InterPro" id="IPR007891">
    <property type="entry name" value="CHASE3"/>
</dbReference>
<comment type="similarity">
    <text evidence="2">Belongs to the methyl-accepting chemotaxis (MCP) protein family.</text>
</comment>
<dbReference type="Pfam" id="PF00672">
    <property type="entry name" value="HAMP"/>
    <property type="match status" value="1"/>
</dbReference>
<dbReference type="GO" id="GO:0016020">
    <property type="term" value="C:membrane"/>
    <property type="evidence" value="ECO:0007669"/>
    <property type="project" value="InterPro"/>
</dbReference>
<keyword evidence="1 3" id="KW-0807">Transducer</keyword>
<dbReference type="InterPro" id="IPR003660">
    <property type="entry name" value="HAMP_dom"/>
</dbReference>
<dbReference type="PROSITE" id="PS51257">
    <property type="entry name" value="PROKAR_LIPOPROTEIN"/>
    <property type="match status" value="1"/>
</dbReference>
<keyword evidence="4" id="KW-1133">Transmembrane helix</keyword>
<dbReference type="RefSeq" id="WP_135247650.1">
    <property type="nucleotide sequence ID" value="NZ_SMLK01000001.1"/>
</dbReference>